<keyword evidence="3" id="KW-1185">Reference proteome</keyword>
<evidence type="ECO:0000313" key="2">
    <source>
        <dbReference type="EMBL" id="PIN10695.1"/>
    </source>
</evidence>
<accession>A0A2G9GZP3</accession>
<sequence length="97" mass="11471">MFNTGPHLVVEISPSDLTVLRDKYLMLILAIKGQLYEFFSRPILPHRTRTCENFMVHYCHNQFPVLFVSPMSLLLWFLLTWTLCHQNLYFGPLDARI</sequence>
<gene>
    <name evidence="2" type="ORF">CDL12_16716</name>
</gene>
<evidence type="ECO:0000256" key="1">
    <source>
        <dbReference type="SAM" id="Phobius"/>
    </source>
</evidence>
<reference evidence="3" key="1">
    <citation type="journal article" date="2018" name="Gigascience">
        <title>Genome assembly of the Pink Ipe (Handroanthus impetiginosus, Bignoniaceae), a highly valued, ecologically keystone Neotropical timber forest tree.</title>
        <authorList>
            <person name="Silva-Junior O.B."/>
            <person name="Grattapaglia D."/>
            <person name="Novaes E."/>
            <person name="Collevatti R.G."/>
        </authorList>
    </citation>
    <scope>NUCLEOTIDE SEQUENCE [LARGE SCALE GENOMIC DNA]</scope>
    <source>
        <strain evidence="3">cv. UFG-1</strain>
    </source>
</reference>
<protein>
    <submittedName>
        <fullName evidence="2">Uncharacterized protein</fullName>
    </submittedName>
</protein>
<organism evidence="2 3">
    <name type="scientific">Handroanthus impetiginosus</name>
    <dbReference type="NCBI Taxonomy" id="429701"/>
    <lineage>
        <taxon>Eukaryota</taxon>
        <taxon>Viridiplantae</taxon>
        <taxon>Streptophyta</taxon>
        <taxon>Embryophyta</taxon>
        <taxon>Tracheophyta</taxon>
        <taxon>Spermatophyta</taxon>
        <taxon>Magnoliopsida</taxon>
        <taxon>eudicotyledons</taxon>
        <taxon>Gunneridae</taxon>
        <taxon>Pentapetalae</taxon>
        <taxon>asterids</taxon>
        <taxon>lamiids</taxon>
        <taxon>Lamiales</taxon>
        <taxon>Bignoniaceae</taxon>
        <taxon>Crescentiina</taxon>
        <taxon>Tabebuia alliance</taxon>
        <taxon>Handroanthus</taxon>
    </lineage>
</organism>
<keyword evidence="1" id="KW-1133">Transmembrane helix</keyword>
<dbReference type="EMBL" id="NKXS01003155">
    <property type="protein sequence ID" value="PIN10695.1"/>
    <property type="molecule type" value="Genomic_DNA"/>
</dbReference>
<proteinExistence type="predicted"/>
<keyword evidence="1" id="KW-0812">Transmembrane</keyword>
<evidence type="ECO:0000313" key="3">
    <source>
        <dbReference type="Proteomes" id="UP000231279"/>
    </source>
</evidence>
<dbReference type="Proteomes" id="UP000231279">
    <property type="component" value="Unassembled WGS sequence"/>
</dbReference>
<name>A0A2G9GZP3_9LAMI</name>
<feature type="transmembrane region" description="Helical" evidence="1">
    <location>
        <begin position="65"/>
        <end position="83"/>
    </location>
</feature>
<comment type="caution">
    <text evidence="2">The sequence shown here is derived from an EMBL/GenBank/DDBJ whole genome shotgun (WGS) entry which is preliminary data.</text>
</comment>
<keyword evidence="1" id="KW-0472">Membrane</keyword>
<dbReference type="AlphaFoldDB" id="A0A2G9GZP3"/>